<evidence type="ECO:0000259" key="4">
    <source>
        <dbReference type="Pfam" id="PF01593"/>
    </source>
</evidence>
<keyword evidence="6" id="KW-1185">Reference proteome</keyword>
<dbReference type="Pfam" id="PF01593">
    <property type="entry name" value="Amino_oxidase"/>
    <property type="match status" value="1"/>
</dbReference>
<reference evidence="5 6" key="1">
    <citation type="journal article" date="2010" name="Genome Biol. Evol.">
        <title>The sequence of a 1.8-mb bacterial linear plasmid reveals a rich evolutionary reservoir of secondary metabolic pathways.</title>
        <authorList>
            <person name="Medema M.H."/>
            <person name="Trefzer A."/>
            <person name="Kovalchuk A."/>
            <person name="van den Berg M."/>
            <person name="Mueller U."/>
            <person name="Heijne W."/>
            <person name="Wu L."/>
            <person name="Alam M.T."/>
            <person name="Ronning C.M."/>
            <person name="Nierman W.C."/>
            <person name="Bovenberg R.A.L."/>
            <person name="Breitling R."/>
            <person name="Takano E."/>
        </authorList>
    </citation>
    <scope>NUCLEOTIDE SEQUENCE [LARGE SCALE GENOMIC DNA]</scope>
    <source>
        <strain evidence="6">ATCC 27064 / DSM 738 / JCM 4710 / NBRC 13307 / NCIMB 12785 / NRRL 3585 / VKM Ac-602</strain>
    </source>
</reference>
<dbReference type="InterPro" id="IPR036188">
    <property type="entry name" value="FAD/NAD-bd_sf"/>
</dbReference>
<evidence type="ECO:0000256" key="2">
    <source>
        <dbReference type="ARBA" id="ARBA00038825"/>
    </source>
</evidence>
<dbReference type="Gene3D" id="3.50.50.60">
    <property type="entry name" value="FAD/NAD(P)-binding domain"/>
    <property type="match status" value="2"/>
</dbReference>
<organism evidence="5 6">
    <name type="scientific">Streptomyces clavuligerus</name>
    <dbReference type="NCBI Taxonomy" id="1901"/>
    <lineage>
        <taxon>Bacteria</taxon>
        <taxon>Bacillati</taxon>
        <taxon>Actinomycetota</taxon>
        <taxon>Actinomycetes</taxon>
        <taxon>Kitasatosporales</taxon>
        <taxon>Streptomycetaceae</taxon>
        <taxon>Streptomyces</taxon>
    </lineage>
</organism>
<dbReference type="GO" id="GO:0016491">
    <property type="term" value="F:oxidoreductase activity"/>
    <property type="evidence" value="ECO:0007669"/>
    <property type="project" value="InterPro"/>
</dbReference>
<dbReference type="SUPFAM" id="SSF51905">
    <property type="entry name" value="FAD/NAD(P)-binding domain"/>
    <property type="match status" value="1"/>
</dbReference>
<feature type="domain" description="Amine oxidase" evidence="4">
    <location>
        <begin position="31"/>
        <end position="367"/>
    </location>
</feature>
<dbReference type="eggNOG" id="COG1233">
    <property type="taxonomic scope" value="Bacteria"/>
</dbReference>
<dbReference type="AlphaFoldDB" id="E2Q1Q8"/>
<dbReference type="EMBL" id="CM000913">
    <property type="protein sequence ID" value="EFG10684.1"/>
    <property type="molecule type" value="Genomic_DNA"/>
</dbReference>
<comment type="function">
    <text evidence="1">Probable oxidoreductase that may play a role as regulator of mitochondrial function.</text>
</comment>
<proteinExistence type="predicted"/>
<dbReference type="STRING" id="1901.BB341_00465"/>
<sequence>MDEAHGNTRVKRERGAMKDTDAVVVGSGINGLVAAAELAEAGWSVTLLERHDDIGGFIASGERTLPGYIHDTYSSWHPLFVTGPAHARLGERLREHGLTYRNTEEWVTASVADDGRVTLAHRDPKVTAAGFAYEADRDAYLAALRLLDEHMGPVGGLLGGEPRSSAGLRHLADLFRIGGRAGVEGWARSLVTGGRGYARSRFRGTEVDHLYAPWLLHAGLSPDHASGGFMIPLLAATLHGAGLPVVAGGAGRFTDAFRSLLDSLGVRIITGTEVERVLVDGNRARGVVADGRVVRARRAVLASVTPTVLYGRLLPRDTVDREVREQAARFRYGRAALQIHAALSGPVPWRDERLGTVPLIHLSDGSGSTGIACAEAEAGLLPRRPTVAVGQQHVLDPGRVPEGAAALWLQLQEVPFAPLGDAAGELDTGGGWTTALARSYADRVLDRVAAHAPGLRERILALDIITPVDLAARNPNAVCGDPYGGSLELDQNYLWRPLPGAGTHRTPIEGLWHIGASTHPGPGLGGGSGHTVATTLLADGDEQWRGPAGILPALGV</sequence>
<comment type="subunit">
    <text evidence="2">Interacts with COX5B; this interaction may contribute to localize PYROXD2 to the inner face of the inner mitochondrial membrane.</text>
</comment>
<evidence type="ECO:0000256" key="3">
    <source>
        <dbReference type="ARBA" id="ARBA00040298"/>
    </source>
</evidence>
<gene>
    <name evidence="5" type="ORF">SCLAV_5617</name>
</gene>
<evidence type="ECO:0000313" key="5">
    <source>
        <dbReference type="EMBL" id="EFG10684.1"/>
    </source>
</evidence>
<accession>E2Q1Q8</accession>
<name>E2Q1Q8_STRCL</name>
<dbReference type="PANTHER" id="PTHR10668:SF105">
    <property type="entry name" value="DEHYDROGENASE-RELATED"/>
    <property type="match status" value="1"/>
</dbReference>
<protein>
    <recommendedName>
        <fullName evidence="3">Pyridine nucleotide-disulfide oxidoreductase domain-containing protein 2</fullName>
    </recommendedName>
</protein>
<dbReference type="InterPro" id="IPR002937">
    <property type="entry name" value="Amino_oxidase"/>
</dbReference>
<evidence type="ECO:0000256" key="1">
    <source>
        <dbReference type="ARBA" id="ARBA00037217"/>
    </source>
</evidence>
<dbReference type="PANTHER" id="PTHR10668">
    <property type="entry name" value="PHYTOENE DEHYDROGENASE"/>
    <property type="match status" value="1"/>
</dbReference>
<dbReference type="Proteomes" id="UP000002357">
    <property type="component" value="Chromosome"/>
</dbReference>
<evidence type="ECO:0000313" key="6">
    <source>
        <dbReference type="Proteomes" id="UP000002357"/>
    </source>
</evidence>